<evidence type="ECO:0008006" key="3">
    <source>
        <dbReference type="Google" id="ProtNLM"/>
    </source>
</evidence>
<keyword evidence="2" id="KW-1185">Reference proteome</keyword>
<dbReference type="RefSeq" id="WP_168884930.1">
    <property type="nucleotide sequence ID" value="NZ_JABAIL010000010.1"/>
</dbReference>
<reference evidence="1 2" key="1">
    <citation type="submission" date="2020-04" db="EMBL/GenBank/DDBJ databases">
        <title>Flammeovirga sp. SR4, a novel species isolated from seawater.</title>
        <authorList>
            <person name="Wang X."/>
        </authorList>
    </citation>
    <scope>NUCLEOTIDE SEQUENCE [LARGE SCALE GENOMIC DNA]</scope>
    <source>
        <strain evidence="1 2">SR4</strain>
    </source>
</reference>
<comment type="caution">
    <text evidence="1">The sequence shown here is derived from an EMBL/GenBank/DDBJ whole genome shotgun (WGS) entry which is preliminary data.</text>
</comment>
<protein>
    <recommendedName>
        <fullName evidence="3">Leucine-rich repeat domain-containing protein</fullName>
    </recommendedName>
</protein>
<dbReference type="EMBL" id="JABAIL010000010">
    <property type="protein sequence ID" value="NLR94218.1"/>
    <property type="molecule type" value="Genomic_DNA"/>
</dbReference>
<sequence>MKVTSWRKLDNIWKEIILLSIKVQEENIEHSKVISLLQNTQSASETYTKLFDEDLVINDWPDFTFFNRLLPLEKIFACYLPIEEIDPIIYFPLTKVAHFEGTEVFDLDPLILTSSLQELYLDNTYVDDLVQVMNLPLKKLSLKGLNIEQSQLETVLLRQPNCEIIA</sequence>
<name>A0A7X8XYK8_9BACT</name>
<dbReference type="AlphaFoldDB" id="A0A7X8XYK8"/>
<evidence type="ECO:0000313" key="1">
    <source>
        <dbReference type="EMBL" id="NLR94218.1"/>
    </source>
</evidence>
<dbReference type="Proteomes" id="UP000585050">
    <property type="component" value="Unassembled WGS sequence"/>
</dbReference>
<proteinExistence type="predicted"/>
<accession>A0A7X8XYK8</accession>
<evidence type="ECO:0000313" key="2">
    <source>
        <dbReference type="Proteomes" id="UP000585050"/>
    </source>
</evidence>
<organism evidence="1 2">
    <name type="scientific">Flammeovirga agarivorans</name>
    <dbReference type="NCBI Taxonomy" id="2726742"/>
    <lineage>
        <taxon>Bacteria</taxon>
        <taxon>Pseudomonadati</taxon>
        <taxon>Bacteroidota</taxon>
        <taxon>Cytophagia</taxon>
        <taxon>Cytophagales</taxon>
        <taxon>Flammeovirgaceae</taxon>
        <taxon>Flammeovirga</taxon>
    </lineage>
</organism>
<gene>
    <name evidence="1" type="ORF">HGP29_23645</name>
</gene>